<evidence type="ECO:0000313" key="3">
    <source>
        <dbReference type="Proteomes" id="UP001642540"/>
    </source>
</evidence>
<proteinExistence type="predicted"/>
<comment type="caution">
    <text evidence="2">The sequence shown here is derived from an EMBL/GenBank/DDBJ whole genome shotgun (WGS) entry which is preliminary data.</text>
</comment>
<sequence>MVPQSKRTFHTFETLRKYQNSVKVYKYLQILSDRLLGAVKNYLVGVSFFVGSIVVVMVGYASVRELGETPLPQYLAYPTSWLFLALIFTFVGTEAERWNMSSITYLRDLKQVPSKQLKKEGRSLRPMVITHGSLHPLCYVN</sequence>
<name>A0ABP1QEK0_9HEXA</name>
<keyword evidence="3" id="KW-1185">Reference proteome</keyword>
<reference evidence="2 3" key="1">
    <citation type="submission" date="2024-08" db="EMBL/GenBank/DDBJ databases">
        <authorList>
            <person name="Cucini C."/>
            <person name="Frati F."/>
        </authorList>
    </citation>
    <scope>NUCLEOTIDE SEQUENCE [LARGE SCALE GENOMIC DNA]</scope>
</reference>
<dbReference type="EMBL" id="CAXLJM020000032">
    <property type="protein sequence ID" value="CAL8100074.1"/>
    <property type="molecule type" value="Genomic_DNA"/>
</dbReference>
<evidence type="ECO:0000313" key="2">
    <source>
        <dbReference type="EMBL" id="CAL8100074.1"/>
    </source>
</evidence>
<keyword evidence="1" id="KW-0812">Transmembrane</keyword>
<protein>
    <recommendedName>
        <fullName evidence="4">ABC-2 type transporter domain-containing protein</fullName>
    </recommendedName>
</protein>
<accession>A0ABP1QEK0</accession>
<organism evidence="2 3">
    <name type="scientific">Orchesella dallaii</name>
    <dbReference type="NCBI Taxonomy" id="48710"/>
    <lineage>
        <taxon>Eukaryota</taxon>
        <taxon>Metazoa</taxon>
        <taxon>Ecdysozoa</taxon>
        <taxon>Arthropoda</taxon>
        <taxon>Hexapoda</taxon>
        <taxon>Collembola</taxon>
        <taxon>Entomobryomorpha</taxon>
        <taxon>Entomobryoidea</taxon>
        <taxon>Orchesellidae</taxon>
        <taxon>Orchesellinae</taxon>
        <taxon>Orchesella</taxon>
    </lineage>
</organism>
<keyword evidence="1" id="KW-0472">Membrane</keyword>
<gene>
    <name evidence="2" type="ORF">ODALV1_LOCUS10431</name>
</gene>
<evidence type="ECO:0008006" key="4">
    <source>
        <dbReference type="Google" id="ProtNLM"/>
    </source>
</evidence>
<keyword evidence="1" id="KW-1133">Transmembrane helix</keyword>
<feature type="transmembrane region" description="Helical" evidence="1">
    <location>
        <begin position="42"/>
        <end position="63"/>
    </location>
</feature>
<dbReference type="Proteomes" id="UP001642540">
    <property type="component" value="Unassembled WGS sequence"/>
</dbReference>
<feature type="transmembrane region" description="Helical" evidence="1">
    <location>
        <begin position="75"/>
        <end position="93"/>
    </location>
</feature>
<evidence type="ECO:0000256" key="1">
    <source>
        <dbReference type="SAM" id="Phobius"/>
    </source>
</evidence>